<protein>
    <recommendedName>
        <fullName evidence="2">Flavodoxin-like fold domain-containing protein</fullName>
    </recommendedName>
</protein>
<evidence type="ECO:0000259" key="2">
    <source>
        <dbReference type="Pfam" id="PF02525"/>
    </source>
</evidence>
<keyword evidence="1" id="KW-0560">Oxidoreductase</keyword>
<dbReference type="PATRIC" id="fig|1302272.5.peg.983"/>
<dbReference type="RefSeq" id="WP_056941912.1">
    <property type="nucleotide sequence ID" value="NZ_AZCX01000002.1"/>
</dbReference>
<dbReference type="InterPro" id="IPR029039">
    <property type="entry name" value="Flavoprotein-like_sf"/>
</dbReference>
<dbReference type="PANTHER" id="PTHR47307:SF1">
    <property type="entry name" value="GLUTATHIONE-REGULATED POTASSIUM-EFFLUX SYSTEM ANCILLARY PROTEIN KEFG"/>
    <property type="match status" value="1"/>
</dbReference>
<dbReference type="GO" id="GO:0009055">
    <property type="term" value="F:electron transfer activity"/>
    <property type="evidence" value="ECO:0007669"/>
    <property type="project" value="TreeGrafter"/>
</dbReference>
<keyword evidence="4" id="KW-1185">Reference proteome</keyword>
<dbReference type="SUPFAM" id="SSF52218">
    <property type="entry name" value="Flavoproteins"/>
    <property type="match status" value="1"/>
</dbReference>
<feature type="domain" description="Flavodoxin-like fold" evidence="2">
    <location>
        <begin position="1"/>
        <end position="163"/>
    </location>
</feature>
<dbReference type="PANTHER" id="PTHR47307">
    <property type="entry name" value="GLUTATHIONE-REGULATED POTASSIUM-EFFLUX SYSTEM ANCILLARY PROTEIN KEFG"/>
    <property type="match status" value="1"/>
</dbReference>
<dbReference type="InterPro" id="IPR003680">
    <property type="entry name" value="Flavodoxin_fold"/>
</dbReference>
<dbReference type="GO" id="GO:0010181">
    <property type="term" value="F:FMN binding"/>
    <property type="evidence" value="ECO:0007669"/>
    <property type="project" value="TreeGrafter"/>
</dbReference>
<dbReference type="STRING" id="1302272.FC96_GL000977"/>
<reference evidence="3 4" key="1">
    <citation type="journal article" date="2015" name="Genome Announc.">
        <title>Expanding the biotechnology potential of lactobacilli through comparative genomics of 213 strains and associated genera.</title>
        <authorList>
            <person name="Sun Z."/>
            <person name="Harris H.M."/>
            <person name="McCann A."/>
            <person name="Guo C."/>
            <person name="Argimon S."/>
            <person name="Zhang W."/>
            <person name="Yang X."/>
            <person name="Jeffery I.B."/>
            <person name="Cooney J.C."/>
            <person name="Kagawa T.F."/>
            <person name="Liu W."/>
            <person name="Song Y."/>
            <person name="Salvetti E."/>
            <person name="Wrobel A."/>
            <person name="Rasinkangas P."/>
            <person name="Parkhill J."/>
            <person name="Rea M.C."/>
            <person name="O'Sullivan O."/>
            <person name="Ritari J."/>
            <person name="Douillard F.P."/>
            <person name="Paul Ross R."/>
            <person name="Yang R."/>
            <person name="Briner A.E."/>
            <person name="Felis G.E."/>
            <person name="de Vos W.M."/>
            <person name="Barrangou R."/>
            <person name="Klaenhammer T.R."/>
            <person name="Caufield P.W."/>
            <person name="Cui Y."/>
            <person name="Zhang H."/>
            <person name="O'Toole P.W."/>
        </authorList>
    </citation>
    <scope>NUCLEOTIDE SEQUENCE [LARGE SCALE GENOMIC DNA]</scope>
    <source>
        <strain evidence="3 4">JCM 15530</strain>
    </source>
</reference>
<proteinExistence type="predicted"/>
<evidence type="ECO:0000256" key="1">
    <source>
        <dbReference type="ARBA" id="ARBA00023002"/>
    </source>
</evidence>
<dbReference type="OrthoDB" id="9798454at2"/>
<evidence type="ECO:0000313" key="4">
    <source>
        <dbReference type="Proteomes" id="UP000050911"/>
    </source>
</evidence>
<sequence>MKTLILVAHPRIEDSYSQQFLKHGALAEAATWHVLDDHQPYDIDHEQALLRAHDRIIFQFPLYWYSAPASLKAWQDAVLTRQFAYPSLGGALVGKDLGLAISLGLPEKNYAVGRPEQFSLDQLTAPFQAVANKVGMRFLPTFIIDRFGSQTAPQKQHLLTRYRRLISQPTLGHLANDVDWTVSRLQVLQSQLPADQAQRLGFVIEALETGQQDLSDLTTTLAMIRDAEDQ</sequence>
<dbReference type="GO" id="GO:0003955">
    <property type="term" value="F:NAD(P)H dehydrogenase (quinone) activity"/>
    <property type="evidence" value="ECO:0007669"/>
    <property type="project" value="TreeGrafter"/>
</dbReference>
<dbReference type="InterPro" id="IPR046980">
    <property type="entry name" value="KefG/KefF"/>
</dbReference>
<dbReference type="Pfam" id="PF02525">
    <property type="entry name" value="Flavodoxin_2"/>
    <property type="match status" value="1"/>
</dbReference>
<dbReference type="EMBL" id="AZCX01000002">
    <property type="protein sequence ID" value="KRK48662.1"/>
    <property type="molecule type" value="Genomic_DNA"/>
</dbReference>
<comment type="caution">
    <text evidence="3">The sequence shown here is derived from an EMBL/GenBank/DDBJ whole genome shotgun (WGS) entry which is preliminary data.</text>
</comment>
<evidence type="ECO:0000313" key="3">
    <source>
        <dbReference type="EMBL" id="KRK48662.1"/>
    </source>
</evidence>
<dbReference type="Gene3D" id="3.40.50.360">
    <property type="match status" value="1"/>
</dbReference>
<accession>A0A0R1HQC0</accession>
<dbReference type="Proteomes" id="UP000050911">
    <property type="component" value="Unassembled WGS sequence"/>
</dbReference>
<organism evidence="3 4">
    <name type="scientific">Secundilactobacillus kimchicus JCM 15530</name>
    <dbReference type="NCBI Taxonomy" id="1302272"/>
    <lineage>
        <taxon>Bacteria</taxon>
        <taxon>Bacillati</taxon>
        <taxon>Bacillota</taxon>
        <taxon>Bacilli</taxon>
        <taxon>Lactobacillales</taxon>
        <taxon>Lactobacillaceae</taxon>
        <taxon>Secundilactobacillus</taxon>
    </lineage>
</organism>
<gene>
    <name evidence="3" type="ORF">FC96_GL000977</name>
</gene>
<name>A0A0R1HQC0_9LACO</name>
<dbReference type="AlphaFoldDB" id="A0A0R1HQC0"/>